<dbReference type="Proteomes" id="UP000242754">
    <property type="component" value="Unassembled WGS sequence"/>
</dbReference>
<proteinExistence type="predicted"/>
<name>A0A143YEC2_9LACT</name>
<gene>
    <name evidence="1" type="ORF">Tpal_756</name>
</gene>
<protein>
    <submittedName>
        <fullName evidence="1">Uncharacterized protein</fullName>
    </submittedName>
</protein>
<evidence type="ECO:0000313" key="2">
    <source>
        <dbReference type="Proteomes" id="UP000242754"/>
    </source>
</evidence>
<accession>A0A143YEC2</accession>
<reference evidence="1 2" key="1">
    <citation type="submission" date="2016-02" db="EMBL/GenBank/DDBJ databases">
        <authorList>
            <person name="Wen L."/>
            <person name="He K."/>
            <person name="Yang H."/>
        </authorList>
    </citation>
    <scope>NUCLEOTIDE SEQUENCE [LARGE SCALE GENOMIC DNA]</scope>
    <source>
        <strain evidence="1">Trichococcus palustris</strain>
    </source>
</reference>
<keyword evidence="2" id="KW-1185">Reference proteome</keyword>
<dbReference type="AlphaFoldDB" id="A0A143YEC2"/>
<sequence>MDKLASLLETELSNRMENDEFFVLNDWFMFQYNVPLTVANLVPFMNKLLATIPNTPYYFKEEALTGKLAKDSDYIIYNKEAPKEHIKFGDIVAQVVSDISGEPYKTLV</sequence>
<organism evidence="1 2">
    <name type="scientific">Trichococcus palustris</name>
    <dbReference type="NCBI Taxonomy" id="140314"/>
    <lineage>
        <taxon>Bacteria</taxon>
        <taxon>Bacillati</taxon>
        <taxon>Bacillota</taxon>
        <taxon>Bacilli</taxon>
        <taxon>Lactobacillales</taxon>
        <taxon>Carnobacteriaceae</taxon>
        <taxon>Trichococcus</taxon>
    </lineage>
</organism>
<evidence type="ECO:0000313" key="1">
    <source>
        <dbReference type="EMBL" id="CZQ86312.1"/>
    </source>
</evidence>
<dbReference type="RefSeq" id="WP_143084398.1">
    <property type="nucleotide sequence ID" value="NZ_FJNE01000002.1"/>
</dbReference>
<dbReference type="EMBL" id="FJNE01000002">
    <property type="protein sequence ID" value="CZQ86312.1"/>
    <property type="molecule type" value="Genomic_DNA"/>
</dbReference>